<proteinExistence type="predicted"/>
<keyword evidence="2" id="KW-1185">Reference proteome</keyword>
<dbReference type="EMBL" id="CM047908">
    <property type="protein sequence ID" value="KAJ0082658.1"/>
    <property type="molecule type" value="Genomic_DNA"/>
</dbReference>
<accession>A0ACC1A8G2</accession>
<evidence type="ECO:0000313" key="1">
    <source>
        <dbReference type="EMBL" id="KAJ0082658.1"/>
    </source>
</evidence>
<protein>
    <submittedName>
        <fullName evidence="1">Uncharacterized protein</fullName>
    </submittedName>
</protein>
<comment type="caution">
    <text evidence="1">The sequence shown here is derived from an EMBL/GenBank/DDBJ whole genome shotgun (WGS) entry which is preliminary data.</text>
</comment>
<name>A0ACC1A8G2_9ROSI</name>
<organism evidence="1 2">
    <name type="scientific">Pistacia atlantica</name>
    <dbReference type="NCBI Taxonomy" id="434234"/>
    <lineage>
        <taxon>Eukaryota</taxon>
        <taxon>Viridiplantae</taxon>
        <taxon>Streptophyta</taxon>
        <taxon>Embryophyta</taxon>
        <taxon>Tracheophyta</taxon>
        <taxon>Spermatophyta</taxon>
        <taxon>Magnoliopsida</taxon>
        <taxon>eudicotyledons</taxon>
        <taxon>Gunneridae</taxon>
        <taxon>Pentapetalae</taxon>
        <taxon>rosids</taxon>
        <taxon>malvids</taxon>
        <taxon>Sapindales</taxon>
        <taxon>Anacardiaceae</taxon>
        <taxon>Pistacia</taxon>
    </lineage>
</organism>
<reference evidence="2" key="1">
    <citation type="journal article" date="2023" name="G3 (Bethesda)">
        <title>Genome assembly and association tests identify interacting loci associated with vigor, precocity, and sex in interspecific pistachio rootstocks.</title>
        <authorList>
            <person name="Palmer W."/>
            <person name="Jacygrad E."/>
            <person name="Sagayaradj S."/>
            <person name="Cavanaugh K."/>
            <person name="Han R."/>
            <person name="Bertier L."/>
            <person name="Beede B."/>
            <person name="Kafkas S."/>
            <person name="Golino D."/>
            <person name="Preece J."/>
            <person name="Michelmore R."/>
        </authorList>
    </citation>
    <scope>NUCLEOTIDE SEQUENCE [LARGE SCALE GENOMIC DNA]</scope>
</reference>
<evidence type="ECO:0000313" key="2">
    <source>
        <dbReference type="Proteomes" id="UP001164250"/>
    </source>
</evidence>
<dbReference type="Proteomes" id="UP001164250">
    <property type="component" value="Chromosome 12"/>
</dbReference>
<sequence length="80" mass="8894">MSFDSLSFDRFNAWRASRSGFLRGPSSPSHDTQERRTSSLDYAGTTLIACNERAGHDSPILFKGPSLNRLCVRAMRAIDS</sequence>
<gene>
    <name evidence="1" type="ORF">Patl1_11274</name>
</gene>